<gene>
    <name evidence="4" type="ORF">N7E81_18615</name>
</gene>
<dbReference type="RefSeq" id="WP_263051111.1">
    <property type="nucleotide sequence ID" value="NZ_CP106735.1"/>
</dbReference>
<organism evidence="4 5">
    <name type="scientific">Reichenbachiella carrageenanivorans</name>
    <dbReference type="NCBI Taxonomy" id="2979869"/>
    <lineage>
        <taxon>Bacteria</taxon>
        <taxon>Pseudomonadati</taxon>
        <taxon>Bacteroidota</taxon>
        <taxon>Cytophagia</taxon>
        <taxon>Cytophagales</taxon>
        <taxon>Reichenbachiellaceae</taxon>
        <taxon>Reichenbachiella</taxon>
    </lineage>
</organism>
<name>A0ABY6D2Q4_9BACT</name>
<dbReference type="PANTHER" id="PTHR42693">
    <property type="entry name" value="ARYLSULFATASE FAMILY MEMBER"/>
    <property type="match status" value="1"/>
</dbReference>
<dbReference type="Pfam" id="PF00884">
    <property type="entry name" value="Sulfatase"/>
    <property type="match status" value="1"/>
</dbReference>
<evidence type="ECO:0000256" key="2">
    <source>
        <dbReference type="ARBA" id="ARBA00022801"/>
    </source>
</evidence>
<dbReference type="CDD" id="cd16027">
    <property type="entry name" value="SGSH"/>
    <property type="match status" value="1"/>
</dbReference>
<feature type="domain" description="Sulfatase N-terminal" evidence="3">
    <location>
        <begin position="41"/>
        <end position="320"/>
    </location>
</feature>
<evidence type="ECO:0000313" key="4">
    <source>
        <dbReference type="EMBL" id="UXX79368.1"/>
    </source>
</evidence>
<keyword evidence="5" id="KW-1185">Reference proteome</keyword>
<dbReference type="PANTHER" id="PTHR42693:SF53">
    <property type="entry name" value="ENDO-4-O-SULFATASE"/>
    <property type="match status" value="1"/>
</dbReference>
<evidence type="ECO:0000313" key="5">
    <source>
        <dbReference type="Proteomes" id="UP001062165"/>
    </source>
</evidence>
<dbReference type="EMBL" id="CP106735">
    <property type="protein sequence ID" value="UXX79368.1"/>
    <property type="molecule type" value="Genomic_DNA"/>
</dbReference>
<dbReference type="Proteomes" id="UP001062165">
    <property type="component" value="Chromosome"/>
</dbReference>
<comment type="similarity">
    <text evidence="1">Belongs to the sulfatase family.</text>
</comment>
<protein>
    <submittedName>
        <fullName evidence="4">Sulfatase</fullName>
    </submittedName>
</protein>
<dbReference type="PROSITE" id="PS51257">
    <property type="entry name" value="PROKAR_LIPOPROTEIN"/>
    <property type="match status" value="1"/>
</dbReference>
<accession>A0ABY6D2Q4</accession>
<proteinExistence type="inferred from homology"/>
<sequence>MKMYIHAIKELIFSLSIVVVLGLVGCSRPDSEQKSQTNTPPNIIWLMSEDISVDLECYGMPAVKTPYLNKMAAQGVKFQNCFVTNSICSPSRSAMLVGVHQNKINAQHHRSNRQVPLAEGYYPFTYHLRKAGYTTILGHHGVMGKGRKIDVNFKHEPLGDWDGQTKFGLFDKYDTFTVADQPFFAQIQLKVTHRGDWWDEIRNQSAHPVNPDSVELPPYMADHPVIRLDWAKYLDQLEYMDAEVGMIFKELEEKGLADNTIVIFVGDNGRCNIRGKGYLHDPGLRIPLLVYDPNGLSGQVRDDVISATDITATVLSYAGVDIPDYMTGRPIFDEKFERSTVYSARDLWDEVEEQSRSVTTQKWKYIRNDKPEVPFDAHQGYLEFYRPAVHVMRTLKTEGKLNASQSFFFQDEKPTEELYDLEKDPYEEHNLALNPEYTTIVANLRNELGAYEEAYAPISQVYEPITPNAVELLEWVKKEKPALYQQMQEGVEIGFQALSKAYKQAATKK</sequence>
<dbReference type="Gene3D" id="3.40.720.10">
    <property type="entry name" value="Alkaline Phosphatase, subunit A"/>
    <property type="match status" value="1"/>
</dbReference>
<dbReference type="InterPro" id="IPR050738">
    <property type="entry name" value="Sulfatase"/>
</dbReference>
<reference evidence="4" key="1">
    <citation type="submission" date="2022-10" db="EMBL/GenBank/DDBJ databases">
        <title>Comparative genomics and taxonomic characterization of three novel marine species of genus Reichenbachiella exhibiting antioxidant and polysaccharide degradation activities.</title>
        <authorList>
            <person name="Muhammad N."/>
            <person name="Lee Y.-J."/>
            <person name="Ko J."/>
            <person name="Kim S.-G."/>
        </authorList>
    </citation>
    <scope>NUCLEOTIDE SEQUENCE</scope>
    <source>
        <strain evidence="4">Wsw4-B4</strain>
    </source>
</reference>
<keyword evidence="2" id="KW-0378">Hydrolase</keyword>
<dbReference type="InterPro" id="IPR000917">
    <property type="entry name" value="Sulfatase_N"/>
</dbReference>
<evidence type="ECO:0000256" key="1">
    <source>
        <dbReference type="ARBA" id="ARBA00008779"/>
    </source>
</evidence>
<evidence type="ECO:0000259" key="3">
    <source>
        <dbReference type="Pfam" id="PF00884"/>
    </source>
</evidence>
<dbReference type="SUPFAM" id="SSF53649">
    <property type="entry name" value="Alkaline phosphatase-like"/>
    <property type="match status" value="1"/>
</dbReference>
<dbReference type="InterPro" id="IPR017850">
    <property type="entry name" value="Alkaline_phosphatase_core_sf"/>
</dbReference>